<dbReference type="InterPro" id="IPR010298">
    <property type="entry name" value="YacP-like"/>
</dbReference>
<organism evidence="2 3">
    <name type="scientific">Adhaeretor mobilis</name>
    <dbReference type="NCBI Taxonomy" id="1930276"/>
    <lineage>
        <taxon>Bacteria</taxon>
        <taxon>Pseudomonadati</taxon>
        <taxon>Planctomycetota</taxon>
        <taxon>Planctomycetia</taxon>
        <taxon>Pirellulales</taxon>
        <taxon>Lacipirellulaceae</taxon>
        <taxon>Adhaeretor</taxon>
    </lineage>
</organism>
<dbReference type="Pfam" id="PF05991">
    <property type="entry name" value="NYN_YacP"/>
    <property type="match status" value="1"/>
</dbReference>
<dbReference type="EMBL" id="CP036263">
    <property type="protein sequence ID" value="QDT00077.1"/>
    <property type="molecule type" value="Genomic_DNA"/>
</dbReference>
<feature type="compositionally biased region" description="Pro residues" evidence="1">
    <location>
        <begin position="181"/>
        <end position="194"/>
    </location>
</feature>
<feature type="compositionally biased region" description="Basic and acidic residues" evidence="1">
    <location>
        <begin position="168"/>
        <end position="180"/>
    </location>
</feature>
<evidence type="ECO:0000256" key="1">
    <source>
        <dbReference type="SAM" id="MobiDB-lite"/>
    </source>
</evidence>
<name>A0A517MYX8_9BACT</name>
<proteinExistence type="predicted"/>
<dbReference type="AlphaFoldDB" id="A0A517MYX8"/>
<reference evidence="2 3" key="1">
    <citation type="submission" date="2019-02" db="EMBL/GenBank/DDBJ databases">
        <title>Deep-cultivation of Planctomycetes and their phenomic and genomic characterization uncovers novel biology.</title>
        <authorList>
            <person name="Wiegand S."/>
            <person name="Jogler M."/>
            <person name="Boedeker C."/>
            <person name="Pinto D."/>
            <person name="Vollmers J."/>
            <person name="Rivas-Marin E."/>
            <person name="Kohn T."/>
            <person name="Peeters S.H."/>
            <person name="Heuer A."/>
            <person name="Rast P."/>
            <person name="Oberbeckmann S."/>
            <person name="Bunk B."/>
            <person name="Jeske O."/>
            <person name="Meyerdierks A."/>
            <person name="Storesund J.E."/>
            <person name="Kallscheuer N."/>
            <person name="Luecker S."/>
            <person name="Lage O.M."/>
            <person name="Pohl T."/>
            <person name="Merkel B.J."/>
            <person name="Hornburger P."/>
            <person name="Mueller R.-W."/>
            <person name="Bruemmer F."/>
            <person name="Labrenz M."/>
            <person name="Spormann A.M."/>
            <person name="Op den Camp H."/>
            <person name="Overmann J."/>
            <person name="Amann R."/>
            <person name="Jetten M.S.M."/>
            <person name="Mascher T."/>
            <person name="Medema M.H."/>
            <person name="Devos D.P."/>
            <person name="Kaster A.-K."/>
            <person name="Ovreas L."/>
            <person name="Rohde M."/>
            <person name="Galperin M.Y."/>
            <person name="Jogler C."/>
        </authorList>
    </citation>
    <scope>NUCLEOTIDE SEQUENCE [LARGE SCALE GENOMIC DNA]</scope>
    <source>
        <strain evidence="2 3">HG15A2</strain>
    </source>
</reference>
<sequence>MALLIDGYNLLHQAGIFGPGRGGASLQRSREALLRFLAASIAPPELPRTTIVFDAAEAPPGLPRTITHTGMTVHYASEYEDADAMIEELIAADHSPRKLLVVSSDHRLQRAARKRRAPFIDSDVWYAQLIRDRERRGKSAEKPSPSKPSGQLSSKEVEYWLEEFQVEEGEKPHKSPDRPAKPPAELPLDNPFPPGYAEDLFDDENGSG</sequence>
<keyword evidence="3" id="KW-1185">Reference proteome</keyword>
<dbReference type="Proteomes" id="UP000319852">
    <property type="component" value="Chromosome"/>
</dbReference>
<feature type="region of interest" description="Disordered" evidence="1">
    <location>
        <begin position="134"/>
        <end position="208"/>
    </location>
</feature>
<dbReference type="RefSeq" id="WP_145061321.1">
    <property type="nucleotide sequence ID" value="NZ_CP036263.1"/>
</dbReference>
<dbReference type="OrthoDB" id="286832at2"/>
<dbReference type="KEGG" id="amob:HG15A2_34120"/>
<feature type="compositionally biased region" description="Acidic residues" evidence="1">
    <location>
        <begin position="199"/>
        <end position="208"/>
    </location>
</feature>
<evidence type="ECO:0000313" key="3">
    <source>
        <dbReference type="Proteomes" id="UP000319852"/>
    </source>
</evidence>
<evidence type="ECO:0000313" key="2">
    <source>
        <dbReference type="EMBL" id="QDT00077.1"/>
    </source>
</evidence>
<protein>
    <submittedName>
        <fullName evidence="2">YacP-like NYN domain protein</fullName>
    </submittedName>
</protein>
<gene>
    <name evidence="2" type="ORF">HG15A2_34120</name>
</gene>
<accession>A0A517MYX8</accession>